<dbReference type="PROSITE" id="PS50943">
    <property type="entry name" value="HTH_CROC1"/>
    <property type="match status" value="1"/>
</dbReference>
<dbReference type="PANTHER" id="PTHR30146">
    <property type="entry name" value="LACI-RELATED TRANSCRIPTIONAL REPRESSOR"/>
    <property type="match status" value="1"/>
</dbReference>
<feature type="domain" description="HTH cro/C1-type" evidence="5">
    <location>
        <begin position="6"/>
        <end position="49"/>
    </location>
</feature>
<feature type="domain" description="HTH lacI-type" evidence="4">
    <location>
        <begin position="6"/>
        <end position="59"/>
    </location>
</feature>
<evidence type="ECO:0000256" key="1">
    <source>
        <dbReference type="ARBA" id="ARBA00023015"/>
    </source>
</evidence>
<proteinExistence type="predicted"/>
<keyword evidence="7" id="KW-1185">Reference proteome</keyword>
<organism evidence="6 7">
    <name type="scientific">Gottfriedia luciferensis</name>
    <dbReference type="NCBI Taxonomy" id="178774"/>
    <lineage>
        <taxon>Bacteria</taxon>
        <taxon>Bacillati</taxon>
        <taxon>Bacillota</taxon>
        <taxon>Bacilli</taxon>
        <taxon>Bacillales</taxon>
        <taxon>Bacillaceae</taxon>
        <taxon>Gottfriedia</taxon>
    </lineage>
</organism>
<dbReference type="PROSITE" id="PS50932">
    <property type="entry name" value="HTH_LACI_2"/>
    <property type="match status" value="1"/>
</dbReference>
<evidence type="ECO:0000256" key="3">
    <source>
        <dbReference type="ARBA" id="ARBA00023163"/>
    </source>
</evidence>
<dbReference type="Pfam" id="PF00356">
    <property type="entry name" value="LacI"/>
    <property type="match status" value="1"/>
</dbReference>
<comment type="caution">
    <text evidence="6">The sequence shown here is derived from an EMBL/GenBank/DDBJ whole genome shotgun (WGS) entry which is preliminary data.</text>
</comment>
<gene>
    <name evidence="6" type="ORF">BED47_17310</name>
</gene>
<evidence type="ECO:0000313" key="7">
    <source>
        <dbReference type="Proteomes" id="UP000094580"/>
    </source>
</evidence>
<dbReference type="Pfam" id="PF13377">
    <property type="entry name" value="Peripla_BP_3"/>
    <property type="match status" value="1"/>
</dbReference>
<reference evidence="6 7" key="1">
    <citation type="submission" date="2016-07" db="EMBL/GenBank/DDBJ databases">
        <authorList>
            <person name="Townsley L."/>
            <person name="Shank E.A."/>
        </authorList>
    </citation>
    <scope>NUCLEOTIDE SEQUENCE [LARGE SCALE GENOMIC DNA]</scope>
    <source>
        <strain evidence="6 7">CH01</strain>
    </source>
</reference>
<evidence type="ECO:0000256" key="2">
    <source>
        <dbReference type="ARBA" id="ARBA00023125"/>
    </source>
</evidence>
<evidence type="ECO:0000313" key="6">
    <source>
        <dbReference type="EMBL" id="ODG92939.1"/>
    </source>
</evidence>
<name>A0ABX2ZWZ2_9BACI</name>
<dbReference type="SUPFAM" id="SSF53822">
    <property type="entry name" value="Periplasmic binding protein-like I"/>
    <property type="match status" value="1"/>
</dbReference>
<dbReference type="InterPro" id="IPR028082">
    <property type="entry name" value="Peripla_BP_I"/>
</dbReference>
<dbReference type="SMART" id="SM00354">
    <property type="entry name" value="HTH_LACI"/>
    <property type="match status" value="1"/>
</dbReference>
<dbReference type="EMBL" id="MDKC01000004">
    <property type="protein sequence ID" value="ODG92939.1"/>
    <property type="molecule type" value="Genomic_DNA"/>
</dbReference>
<dbReference type="PRINTS" id="PR00036">
    <property type="entry name" value="HTHLACI"/>
</dbReference>
<sequence>MGVKEMTISDIAKLAGVAKSTVSRYLNGGSVSEETKRKIENVIINTGYIPNTFAQSLKAKRTNIIGTVIPRLDSYAAAKTLIGIDEELRALNCQMLISNTSQDLDRELESIYGFARQKVAGIILMATQITDAHLEAFKKIQIPVILVGQLHHEIYSLIHQDYESGYEMGKYVLLKGHRNIAFLGVTEKDIAVGVRRKEGFKKALEEVVDCNVRFHETSFSMMEALKQATLIIEKYKPSIIVCATDNIALGVLKAASLKGLRIPEDLSITGFGGYDVTEVIHPGLTTIKYFYKDAGQVAARNIVKLVNGEDVNKVTHSKFKLIERESVDNRIVNIL</sequence>
<dbReference type="Gene3D" id="1.10.260.40">
    <property type="entry name" value="lambda repressor-like DNA-binding domains"/>
    <property type="match status" value="1"/>
</dbReference>
<dbReference type="InterPro" id="IPR046335">
    <property type="entry name" value="LacI/GalR-like_sensor"/>
</dbReference>
<dbReference type="Gene3D" id="3.40.50.2300">
    <property type="match status" value="2"/>
</dbReference>
<dbReference type="InterPro" id="IPR001387">
    <property type="entry name" value="Cro/C1-type_HTH"/>
</dbReference>
<dbReference type="PANTHER" id="PTHR30146:SF154">
    <property type="entry name" value="TRANSCRIPTION REGULATOR, MEMBER OF GALR FAMILY"/>
    <property type="match status" value="1"/>
</dbReference>
<dbReference type="CDD" id="cd01542">
    <property type="entry name" value="PBP1_TreR-like"/>
    <property type="match status" value="1"/>
</dbReference>
<dbReference type="CDD" id="cd01392">
    <property type="entry name" value="HTH_LacI"/>
    <property type="match status" value="1"/>
</dbReference>
<dbReference type="InterPro" id="IPR000843">
    <property type="entry name" value="HTH_LacI"/>
</dbReference>
<evidence type="ECO:0000259" key="5">
    <source>
        <dbReference type="PROSITE" id="PS50943"/>
    </source>
</evidence>
<evidence type="ECO:0000259" key="4">
    <source>
        <dbReference type="PROSITE" id="PS50932"/>
    </source>
</evidence>
<accession>A0ABX2ZWZ2</accession>
<keyword evidence="3" id="KW-0804">Transcription</keyword>
<dbReference type="Proteomes" id="UP000094580">
    <property type="component" value="Unassembled WGS sequence"/>
</dbReference>
<protein>
    <submittedName>
        <fullName evidence="6">LacI family transcriptional regulator</fullName>
    </submittedName>
</protein>
<dbReference type="InterPro" id="IPR010982">
    <property type="entry name" value="Lambda_DNA-bd_dom_sf"/>
</dbReference>
<keyword evidence="1" id="KW-0805">Transcription regulation</keyword>
<keyword evidence="2" id="KW-0238">DNA-binding</keyword>
<dbReference type="SUPFAM" id="SSF47413">
    <property type="entry name" value="lambda repressor-like DNA-binding domains"/>
    <property type="match status" value="1"/>
</dbReference>